<dbReference type="EMBL" id="MLJW01004946">
    <property type="protein sequence ID" value="OIQ69048.1"/>
    <property type="molecule type" value="Genomic_DNA"/>
</dbReference>
<dbReference type="AlphaFoldDB" id="A0A1J5PE51"/>
<evidence type="ECO:0000313" key="1">
    <source>
        <dbReference type="EMBL" id="OIQ69048.1"/>
    </source>
</evidence>
<reference evidence="1" key="1">
    <citation type="submission" date="2016-10" db="EMBL/GenBank/DDBJ databases">
        <title>Sequence of Gallionella enrichment culture.</title>
        <authorList>
            <person name="Poehlein A."/>
            <person name="Muehling M."/>
            <person name="Daniel R."/>
        </authorList>
    </citation>
    <scope>NUCLEOTIDE SEQUENCE</scope>
</reference>
<proteinExistence type="predicted"/>
<comment type="caution">
    <text evidence="1">The sequence shown here is derived from an EMBL/GenBank/DDBJ whole genome shotgun (WGS) entry which is preliminary data.</text>
</comment>
<protein>
    <submittedName>
        <fullName evidence="1">Uncharacterized protein</fullName>
    </submittedName>
</protein>
<sequence length="81" mass="8828">MKCRPMNRSGRSDADARRVIEIDEVLEARMVLALRCGVRALKIDFLTSSFSVAASMAMSVPPIICSSGAAFRWFMAASMVA</sequence>
<gene>
    <name evidence="1" type="ORF">GALL_493540</name>
</gene>
<name>A0A1J5PE51_9ZZZZ</name>
<accession>A0A1J5PE51</accession>
<organism evidence="1">
    <name type="scientific">mine drainage metagenome</name>
    <dbReference type="NCBI Taxonomy" id="410659"/>
    <lineage>
        <taxon>unclassified sequences</taxon>
        <taxon>metagenomes</taxon>
        <taxon>ecological metagenomes</taxon>
    </lineage>
</organism>